<organism evidence="4 5">
    <name type="scientific">Variovorax rhizosphaerae</name>
    <dbReference type="NCBI Taxonomy" id="1836200"/>
    <lineage>
        <taxon>Bacteria</taxon>
        <taxon>Pseudomonadati</taxon>
        <taxon>Pseudomonadota</taxon>
        <taxon>Betaproteobacteria</taxon>
        <taxon>Burkholderiales</taxon>
        <taxon>Comamonadaceae</taxon>
        <taxon>Variovorax</taxon>
    </lineage>
</organism>
<accession>A0ABU8WV10</accession>
<evidence type="ECO:0000256" key="2">
    <source>
        <dbReference type="ARBA" id="ARBA00023026"/>
    </source>
</evidence>
<dbReference type="InterPro" id="IPR043990">
    <property type="entry name" value="AC_1"/>
</dbReference>
<dbReference type="Pfam" id="PF03797">
    <property type="entry name" value="Autotransporter"/>
    <property type="match status" value="1"/>
</dbReference>
<comment type="caution">
    <text evidence="4">The sequence shown here is derived from an EMBL/GenBank/DDBJ whole genome shotgun (WGS) entry which is preliminary data.</text>
</comment>
<keyword evidence="5" id="KW-1185">Reference proteome</keyword>
<dbReference type="EMBL" id="JBBKZT010000022">
    <property type="protein sequence ID" value="MEJ8851381.1"/>
    <property type="molecule type" value="Genomic_DNA"/>
</dbReference>
<dbReference type="InterPro" id="IPR011050">
    <property type="entry name" value="Pectin_lyase_fold/virulence"/>
</dbReference>
<dbReference type="InterPro" id="IPR036709">
    <property type="entry name" value="Autotransporte_beta_dom_sf"/>
</dbReference>
<dbReference type="SUPFAM" id="SSF51126">
    <property type="entry name" value="Pectin lyase-like"/>
    <property type="match status" value="1"/>
</dbReference>
<keyword evidence="2" id="KW-0843">Virulence</keyword>
<reference evidence="4 5" key="1">
    <citation type="submission" date="2024-03" db="EMBL/GenBank/DDBJ databases">
        <title>Novel species of the genus Variovorax.</title>
        <authorList>
            <person name="Liu Q."/>
            <person name="Xin Y.-H."/>
        </authorList>
    </citation>
    <scope>NUCLEOTIDE SEQUENCE [LARGE SCALE GENOMIC DNA]</scope>
    <source>
        <strain evidence="4 5">KACC 18900</strain>
    </source>
</reference>
<evidence type="ECO:0000256" key="1">
    <source>
        <dbReference type="ARBA" id="ARBA00022729"/>
    </source>
</evidence>
<dbReference type="InterPro" id="IPR024973">
    <property type="entry name" value="ESPR"/>
</dbReference>
<dbReference type="SMART" id="SM00869">
    <property type="entry name" value="Autotransporter"/>
    <property type="match status" value="1"/>
</dbReference>
<feature type="domain" description="Autotransporter" evidence="3">
    <location>
        <begin position="1954"/>
        <end position="2234"/>
    </location>
</feature>
<dbReference type="Pfam" id="PF12951">
    <property type="entry name" value="PATR"/>
    <property type="match status" value="2"/>
</dbReference>
<dbReference type="Gene3D" id="2.40.128.130">
    <property type="entry name" value="Autotransporter beta-domain"/>
    <property type="match status" value="1"/>
</dbReference>
<name>A0ABU8WV10_9BURK</name>
<dbReference type="InterPro" id="IPR005546">
    <property type="entry name" value="Autotransporte_beta"/>
</dbReference>
<sequence>MNKHHRVIWNESTGTFAAVPETAKGRSKSSTRAKVSRVLLGVAALLGSGAAMAVDTTVSGTWTSIGNSNKAGQTEFNAAGTNSLSGTINFEKIPTAYFIPWSDAIPPGYVTAPDVTGKQQLVVGAKSGTVAIKDPITGNMQTLPVYGASSFTQGPIGTGFSNAYFVNAVQIFPRGAKPYVDVRLATVKDGTLNIDLRNSRLDLGAAKQTDVVYVDGTTAKKTEAVWRSGNYVRFGDAYQITATPAQTASRDQTFDAVVYKGTFNVTDSKGTTTSHTVTNLATLTQYNDWLVREVAARRIAYADYEAFVKLGYGASPVTIHVMPTGSDAPLQANDPLLIPAGNRALLRAVGPNATARIANPVGTTVEIADGVALWGEQGATVINDGRIAETAGTADVFVLRTKAKGFNNGVITTGYASTAADASAPGIVYIGGNTIVDGEDTALTNRGVWNVGAVNSDPRELTGFSRISVSNKGLFTNEGAMNLGSNNSELASPVMGVLASGNGRVINTSTGVIYLGRGAAGTIAAGSLAGSLAAGGADTTVRAGGVGVQVQDSSEFDNQGLIVIGTGMQATTGILVKNATSAIVTNSGTIDIKGARPGEPLENQGIWVVGPSGSSVVSNTGTINLSGVNGVGIKVTNGGKASSSGTINVGTSTDPTLPNYGLWAEGAGSNVAVLGNVNLSGEHAIGVHARSGGTIDIRGGDVNFGMGTRQVGFFADGSSSVINIETAPTGGALDVSTEDSTLFLIEDGATIHNRVAAPLIASGKGSTAIRATGAGSTVDLDNTDITVSGVGATALKVEGGATGSMTGASNLKLSDGAIAVAIDDNKYDLAGEKVGSGHSNFINSANISTTGRDVTVFQVKNGAELTNGGNIDVAHGTAIEVTGAGSSVGADARGILGTITVHDGKAGFYVHDGGTLTTSNTVTVDGSATGVLVGADSGRVVLTDKARIIGLGGGYGLLVVNQGVAGNVLLDGTFLEMRGSGAALMAEHRLDPASHGKVLVSSTTAGKGVAFSLAGGGATSGDFSVGKNFDISVTGNGSGVYANSTGNLTVASNSINVTGTGQGVLVKAADTVTIARGAVIRSTNAAAVLVAGAPRSLVNKGVLEGVAGSDAVRLDDSGHAFENSNGGAITGNVSLGDGTNTALLADSSITGEFIGGTGQDTVTLRGNAVEVTGRLDGGVGSARDTLVLDDVQMNYHSATSRIRNFENLNLSNASVFTLKTAIRLDDNQADTGIISIDAGSTLAVAPGGAFALNNKLAGTGTVTTDTAGQSFDFTGNVGSAFAGTVKLGDSRFALDGVNTATLQNATLELGEKSVTTVGTGNQTFGGLKFSGGTAIFDATLPDAKLAASTITVATLDASGAGSVQVNVPAPYIPVTPTVDGKASLMEQDDGNISVKLVNATTTNGSGGALVLRGQDGVRISDRRSVDIAQGGQVVAKGDYDFRLTTQKDDGLYVNYGLTQLDLQAGQTLTLQQREGTAGNAADQSARITGAGQLAIDAGDGAVSLSNTSNDYTGATTVQSGTLRLAADNALGRTSALNLSESTQAQLAGTAQAIGQLQAAAGSTLALQGGTLDIANGGRADGSLTGGGSLNVKGGVLLVSGSNAALSAATSIASGAVVVIRKADGLGSGAIANGGKLVADVASNGDLVNAVSGIGDLVKTGAGALSVGSNLQHTGRTDVASGTLVVGSAATPGALGAAGASPVTVTPGAVLAGAGVVNGQVNNSGTVAMSNALAASASTANSTLTLANGLVNSGTLNLAGLGGAAPGNVLVVKGNYVGNNGHVVIRTVMGNDSSATDKLVIDGGRASGSTELVVKSAGGIGAQTRQGIRVVETRNGGTTVAAAFTLDPLSDGYRAGRGTLAAGAYDYNLVRGGDGGNAQDWYLSSTSSAVITSPPGVDASGSGSGSGMAGGEGPAIAFPVYRPEVGAYLANRQAALQMSVHTLHDRQGHDGQDRAASGSANGWLRVVDTTTHYDGAGRSGNTHSDAHLVHGGADLVRFGDGAEGSIRIGAMGMYGSANNRARNAGGLSAHGDVDGYSLGVYATWYGNPDISTGPYADAWVMGGSYHNKVRGQGLVEDKYNSRVYTASLEAGYSFKVLDDGKNQMYIEPQAQVVVQNYRADNHLEATGTFVSGMKDSGVTTRLGVRIHGSMDNGAGGRMLRPFAEFNWWHGSSFDQSMQFNTDRVTDRMPSNRYEVKLGLQGNLTKNVSAWGSIGGEVGGNGYRSVKAQAGIKYSW</sequence>
<evidence type="ECO:0000313" key="4">
    <source>
        <dbReference type="EMBL" id="MEJ8851381.1"/>
    </source>
</evidence>
<dbReference type="CDD" id="cd01344">
    <property type="entry name" value="PL2_Passenger_AT"/>
    <property type="match status" value="1"/>
</dbReference>
<dbReference type="NCBIfam" id="TIGR02601">
    <property type="entry name" value="autotrns_rpt"/>
    <property type="match status" value="2"/>
</dbReference>
<proteinExistence type="predicted"/>
<keyword evidence="1" id="KW-0732">Signal</keyword>
<dbReference type="Pfam" id="PF13018">
    <property type="entry name" value="ESPR"/>
    <property type="match status" value="1"/>
</dbReference>
<gene>
    <name evidence="4" type="ORF">WKW82_32420</name>
</gene>
<dbReference type="InterPro" id="IPR012332">
    <property type="entry name" value="Autotransporter_pectin_lyase_C"/>
</dbReference>
<dbReference type="RefSeq" id="WP_340347000.1">
    <property type="nucleotide sequence ID" value="NZ_JBBKZT010000022.1"/>
</dbReference>
<dbReference type="SUPFAM" id="SSF103515">
    <property type="entry name" value="Autotransporter"/>
    <property type="match status" value="1"/>
</dbReference>
<dbReference type="InterPro" id="IPR013425">
    <property type="entry name" value="Autotrns_rpt"/>
</dbReference>
<dbReference type="Pfam" id="PF18883">
    <property type="entry name" value="AC_1"/>
    <property type="match status" value="1"/>
</dbReference>
<dbReference type="PROSITE" id="PS51208">
    <property type="entry name" value="AUTOTRANSPORTER"/>
    <property type="match status" value="1"/>
</dbReference>
<dbReference type="InterPro" id="IPR006315">
    <property type="entry name" value="OM_autotransptr_brl_dom"/>
</dbReference>
<dbReference type="NCBIfam" id="TIGR01414">
    <property type="entry name" value="autotrans_barl"/>
    <property type="match status" value="1"/>
</dbReference>
<dbReference type="PANTHER" id="PTHR35037:SF3">
    <property type="entry name" value="C-TERMINAL REGION OF AIDA-LIKE PROTEIN"/>
    <property type="match status" value="1"/>
</dbReference>
<dbReference type="InterPro" id="IPR051551">
    <property type="entry name" value="Autotransporter_adhesion"/>
</dbReference>
<protein>
    <submittedName>
        <fullName evidence="4">Autotransporter outer membrane beta-barrel domain-containing protein</fullName>
    </submittedName>
</protein>
<dbReference type="PANTHER" id="PTHR35037">
    <property type="entry name" value="C-TERMINAL REGION OF AIDA-LIKE PROTEIN"/>
    <property type="match status" value="1"/>
</dbReference>
<evidence type="ECO:0000313" key="5">
    <source>
        <dbReference type="Proteomes" id="UP001385892"/>
    </source>
</evidence>
<evidence type="ECO:0000259" key="3">
    <source>
        <dbReference type="PROSITE" id="PS51208"/>
    </source>
</evidence>
<dbReference type="Proteomes" id="UP001385892">
    <property type="component" value="Unassembled WGS sequence"/>
</dbReference>
<dbReference type="Gene3D" id="2.160.20.20">
    <property type="match status" value="2"/>
</dbReference>